<evidence type="ECO:0000256" key="5">
    <source>
        <dbReference type="ARBA" id="ARBA00023242"/>
    </source>
</evidence>
<feature type="region of interest" description="Disordered" evidence="7">
    <location>
        <begin position="1351"/>
        <end position="1402"/>
    </location>
</feature>
<dbReference type="GO" id="GO:0005634">
    <property type="term" value="C:nucleus"/>
    <property type="evidence" value="ECO:0007669"/>
    <property type="project" value="UniProtKB-SubCell"/>
</dbReference>
<reference evidence="10 11" key="1">
    <citation type="journal article" date="2024" name="Nat. Commun.">
        <title>Phylogenomics reveals the evolutionary origins of lichenization in chlorophyte algae.</title>
        <authorList>
            <person name="Puginier C."/>
            <person name="Libourel C."/>
            <person name="Otte J."/>
            <person name="Skaloud P."/>
            <person name="Haon M."/>
            <person name="Grisel S."/>
            <person name="Petersen M."/>
            <person name="Berrin J.G."/>
            <person name="Delaux P.M."/>
            <person name="Dal Grande F."/>
            <person name="Keller J."/>
        </authorList>
    </citation>
    <scope>NUCLEOTIDE SEQUENCE [LARGE SCALE GENOMIC DNA]</scope>
    <source>
        <strain evidence="10 11">SAG 2145</strain>
    </source>
</reference>
<feature type="region of interest" description="Disordered" evidence="7">
    <location>
        <begin position="1541"/>
        <end position="1618"/>
    </location>
</feature>
<sequence>MEFRIPARPEDLLSDGDGLRVSTANDYSSTSIEELEELAEGVAYDICESDALCITEQHVLDGVFSLLRVFPRLPGLARARLLDGLAMNMSYLCKSVTALLTSSSQPDDYEHMALAHRSALKAYMFFLHWIATQAKLDDQQQAAQDASAGLPPTGRGRSRKKGASGAGSERLLQWDWPSQAERLLRGAACMADVDLNGLFRPQDPDDRLLQLWMQLGLLMLEQPFAAKGAGIKEAVARMLSSAAATHGHMEVVVGGLSSLLGKHDHMGPLAAELAALSQNSCCDDALAVELLREVTGVEPAEYDRQQAADAAGVKNVAIFLTELSTRVPKLVLMNISLLMPHLGGKAYSIRSAIVAAVGHILHKGFPDQLEAGQEEGTPGQAGLLRAKQQLLALLLERVQDQTSYTRKQVLASWTLLAEHAKIPISHWVPVAELGIGRLDDKSALVRKAALQLMGAMTAANPFGPFLNLNAFKGSLEEQRQKLQEKLPACAASASEGPQGQESSTGLATEGSSTLASDASNTASESLANIKPEPMEADSLSGQQDARTDADMDLDVGASATSSAHPEAERLDPEVEQLKFLVASLEAGVRFGGCLREALGTIIQLLASATTTDVQEAVTLLMTFRQFQVDGTGQALRRMLPLVFSREQGVREIVTEAIHQAYIAQEGAPDHHKAAQNLIDLAAEASCGELSSLEEALGTLLTSGQLRPGVIKALWGIAGPACQRLAASGGSDEAARREARGAVAVLAAASDGHPQHVATNLGLLIQAGFQAGHGDALIMRSAAIMLHRLQKLPEEAPSQPQTIAKPQHTALHPAWQCLVGLLLGTGANLQGNGWFTAAEASVGAIYALHPHPHLICGEVLQRLGTIAFAPQHSSVVGTAGAGSAASISHFLFLLGHVALQHLVYTEGLVKRIRKARAEAEKTALEGKAADASVGSGAADEDIASQVGTGKSVAADAELDSLKDAVEREIVASGQLIGRWGPLVQQLCHDRNLLMCQADVCSSALLALTKLMVIDAGFCEDNLQLLFTLLQARSVSARVRCNLIVAMGDLAVRFPNILEPWTSHMYQPLSDADLGVKRTALMVLSHLILNDMMKLARRASKTSNPIYNVLPDILSSLSAETTLPAEDFRAIMKHLLGFIGKERQLDSLTSKLTQRFQATEVPAQRRNIAFCLAQLTVSEKGLKKLAEGLKRCKDLLADEDTMTHLQVIEAKAKKVPKQTQDFKAALEALQELLNAAARDLAARAEFTANAAAAASATADPPADDISGPPGDNTNNTMSDAAEPGESSLSAVTDPAQRASPVAAALEPVYQQNQAPWDESASQTARGSHVSTDMAGLEQQMASLAVTNISQLPAAGHHSGTSRDRASSPESHASGTRRSLRRDSIEAGQVQASAEGMRGVASSAEDFKTASMPAGLQQQYDRISLSQSSGLTGPDLPKETSWSEDLPATQLQDSERSLPSQASDTNIDSDNDQQATTKDLCLPKQSNDQKHRSAVHETPESRGLQNVHSKLPADDSASSHDLLPATQAFPDSQQQSGLLAHVKLEAESDSGAGADGSTTRRSGLSKLSVSRAMKARVKTEPEDENSSHAANKPRALSSACLSRKIPSTSTTISNPPSALKRRTLAAMQDWSDDD</sequence>
<evidence type="ECO:0000259" key="9">
    <source>
        <dbReference type="Pfam" id="PF12922"/>
    </source>
</evidence>
<dbReference type="GO" id="GO:0000796">
    <property type="term" value="C:condensin complex"/>
    <property type="evidence" value="ECO:0007669"/>
    <property type="project" value="TreeGrafter"/>
</dbReference>
<keyword evidence="4" id="KW-0226">DNA condensation</keyword>
<dbReference type="EMBL" id="JALJOS010000007">
    <property type="protein sequence ID" value="KAK9836505.1"/>
    <property type="molecule type" value="Genomic_DNA"/>
</dbReference>
<dbReference type="InterPro" id="IPR016024">
    <property type="entry name" value="ARM-type_fold"/>
</dbReference>
<keyword evidence="2" id="KW-0132">Cell division</keyword>
<feature type="region of interest" description="Disordered" evidence="7">
    <location>
        <begin position="142"/>
        <end position="169"/>
    </location>
</feature>
<keyword evidence="5" id="KW-0539">Nucleus</keyword>
<feature type="compositionally biased region" description="Polar residues" evidence="7">
    <location>
        <begin position="495"/>
        <end position="526"/>
    </location>
</feature>
<accession>A0AAW1RQR6</accession>
<feature type="region of interest" description="Disordered" evidence="7">
    <location>
        <begin position="1252"/>
        <end position="1296"/>
    </location>
</feature>
<keyword evidence="6" id="KW-0131">Cell cycle</keyword>
<evidence type="ECO:0000259" key="8">
    <source>
        <dbReference type="Pfam" id="PF12717"/>
    </source>
</evidence>
<dbReference type="SUPFAM" id="SSF48371">
    <property type="entry name" value="ARM repeat"/>
    <property type="match status" value="1"/>
</dbReference>
<dbReference type="GO" id="GO:0042393">
    <property type="term" value="F:histone binding"/>
    <property type="evidence" value="ECO:0007669"/>
    <property type="project" value="TreeGrafter"/>
</dbReference>
<keyword evidence="3" id="KW-0498">Mitosis</keyword>
<dbReference type="InterPro" id="IPR026971">
    <property type="entry name" value="CND1/NCAPD3"/>
</dbReference>
<dbReference type="GO" id="GO:0000779">
    <property type="term" value="C:condensed chromosome, centromeric region"/>
    <property type="evidence" value="ECO:0007669"/>
    <property type="project" value="TreeGrafter"/>
</dbReference>
<feature type="compositionally biased region" description="Low complexity" evidence="7">
    <location>
        <begin position="1602"/>
        <end position="1614"/>
    </location>
</feature>
<feature type="region of interest" description="Disordered" evidence="7">
    <location>
        <begin position="1445"/>
        <end position="1520"/>
    </location>
</feature>
<evidence type="ECO:0000256" key="4">
    <source>
        <dbReference type="ARBA" id="ARBA00023067"/>
    </source>
</evidence>
<feature type="domain" description="Condensin complex subunit 1 N-terminal" evidence="9">
    <location>
        <begin position="78"/>
        <end position="251"/>
    </location>
</feature>
<dbReference type="Pfam" id="PF12922">
    <property type="entry name" value="Cnd1_N"/>
    <property type="match status" value="1"/>
</dbReference>
<evidence type="ECO:0000256" key="1">
    <source>
        <dbReference type="ARBA" id="ARBA00004123"/>
    </source>
</evidence>
<dbReference type="GO" id="GO:0007076">
    <property type="term" value="P:mitotic chromosome condensation"/>
    <property type="evidence" value="ECO:0007669"/>
    <property type="project" value="InterPro"/>
</dbReference>
<feature type="compositionally biased region" description="Polar residues" evidence="7">
    <location>
        <begin position="1365"/>
        <end position="1374"/>
    </location>
</feature>
<feature type="domain" description="Condensin complex subunit 1 C-terminal" evidence="8">
    <location>
        <begin position="1037"/>
        <end position="1093"/>
    </location>
</feature>
<dbReference type="InterPro" id="IPR024324">
    <property type="entry name" value="Condensin_cplx_su1_N"/>
</dbReference>
<feature type="domain" description="Condensin complex subunit 1 C-terminal" evidence="8">
    <location>
        <begin position="1096"/>
        <end position="1170"/>
    </location>
</feature>
<evidence type="ECO:0000256" key="2">
    <source>
        <dbReference type="ARBA" id="ARBA00022618"/>
    </source>
</evidence>
<name>A0AAW1RQR6_9CHLO</name>
<dbReference type="PANTHER" id="PTHR14222">
    <property type="entry name" value="CONDENSIN"/>
    <property type="match status" value="1"/>
</dbReference>
<dbReference type="Gene3D" id="1.25.10.10">
    <property type="entry name" value="Leucine-rich Repeat Variant"/>
    <property type="match status" value="2"/>
</dbReference>
<dbReference type="Proteomes" id="UP001438707">
    <property type="component" value="Unassembled WGS sequence"/>
</dbReference>
<evidence type="ECO:0000256" key="6">
    <source>
        <dbReference type="ARBA" id="ARBA00023306"/>
    </source>
</evidence>
<dbReference type="GO" id="GO:0010032">
    <property type="term" value="P:meiotic chromosome condensation"/>
    <property type="evidence" value="ECO:0007669"/>
    <property type="project" value="TreeGrafter"/>
</dbReference>
<protein>
    <recommendedName>
        <fullName evidence="12">Condensin complex subunit 1</fullName>
    </recommendedName>
</protein>
<dbReference type="InterPro" id="IPR032682">
    <property type="entry name" value="Cnd1_C"/>
</dbReference>
<evidence type="ECO:0000313" key="11">
    <source>
        <dbReference type="Proteomes" id="UP001438707"/>
    </source>
</evidence>
<dbReference type="PANTHER" id="PTHR14222:SF2">
    <property type="entry name" value="CONDENSIN COMPLEX SUBUNIT 1"/>
    <property type="match status" value="1"/>
</dbReference>
<comment type="subcellular location">
    <subcellularLocation>
        <location evidence="1">Nucleus</location>
    </subcellularLocation>
</comment>
<evidence type="ECO:0000256" key="7">
    <source>
        <dbReference type="SAM" id="MobiDB-lite"/>
    </source>
</evidence>
<dbReference type="InterPro" id="IPR011989">
    <property type="entry name" value="ARM-like"/>
</dbReference>
<evidence type="ECO:0008006" key="12">
    <source>
        <dbReference type="Google" id="ProtNLM"/>
    </source>
</evidence>
<proteinExistence type="predicted"/>
<gene>
    <name evidence="10" type="ORF">WJX74_001907</name>
</gene>
<feature type="compositionally biased region" description="Polar residues" evidence="7">
    <location>
        <begin position="1446"/>
        <end position="1474"/>
    </location>
</feature>
<feature type="region of interest" description="Disordered" evidence="7">
    <location>
        <begin position="482"/>
        <end position="545"/>
    </location>
</feature>
<organism evidence="10 11">
    <name type="scientific">Apatococcus lobatus</name>
    <dbReference type="NCBI Taxonomy" id="904363"/>
    <lineage>
        <taxon>Eukaryota</taxon>
        <taxon>Viridiplantae</taxon>
        <taxon>Chlorophyta</taxon>
        <taxon>core chlorophytes</taxon>
        <taxon>Trebouxiophyceae</taxon>
        <taxon>Chlorellales</taxon>
        <taxon>Chlorellaceae</taxon>
        <taxon>Apatococcus</taxon>
    </lineage>
</organism>
<dbReference type="GO" id="GO:0051301">
    <property type="term" value="P:cell division"/>
    <property type="evidence" value="ECO:0007669"/>
    <property type="project" value="UniProtKB-KW"/>
</dbReference>
<feature type="compositionally biased region" description="Polar residues" evidence="7">
    <location>
        <begin position="1553"/>
        <end position="1565"/>
    </location>
</feature>
<evidence type="ECO:0000256" key="3">
    <source>
        <dbReference type="ARBA" id="ARBA00022776"/>
    </source>
</evidence>
<comment type="caution">
    <text evidence="10">The sequence shown here is derived from an EMBL/GenBank/DDBJ whole genome shotgun (WGS) entry which is preliminary data.</text>
</comment>
<keyword evidence="11" id="KW-1185">Reference proteome</keyword>
<feature type="compositionally biased region" description="Basic and acidic residues" evidence="7">
    <location>
        <begin position="1484"/>
        <end position="1497"/>
    </location>
</feature>
<evidence type="ECO:0000313" key="10">
    <source>
        <dbReference type="EMBL" id="KAK9836505.1"/>
    </source>
</evidence>
<dbReference type="Pfam" id="PF12717">
    <property type="entry name" value="Cnd1"/>
    <property type="match status" value="2"/>
</dbReference>